<dbReference type="PROSITE" id="PS50235">
    <property type="entry name" value="USP_3"/>
    <property type="match status" value="1"/>
</dbReference>
<reference evidence="13 14" key="1">
    <citation type="journal article" date="2004" name="Science">
        <title>The Ashbya gossypii genome as a tool for mapping the ancient Saccharomyces cerevisiae genome.</title>
        <authorList>
            <person name="Dietrich F.S."/>
            <person name="Voegeli S."/>
            <person name="Brachat S."/>
            <person name="Lerch A."/>
            <person name="Gates K."/>
            <person name="Steiner S."/>
            <person name="Mohr C."/>
            <person name="Pohlmann R."/>
            <person name="Luedi P."/>
            <person name="Choi S."/>
            <person name="Wing R.A."/>
            <person name="Flavier A."/>
            <person name="Gaffney T.D."/>
            <person name="Philippsen P."/>
        </authorList>
    </citation>
    <scope>NUCLEOTIDE SEQUENCE [LARGE SCALE GENOMIC DNA]</scope>
    <source>
        <strain evidence="14">ATCC 10895 / CBS 109.51 / FGSC 9923 / NRRL Y-1056</strain>
    </source>
</reference>
<keyword evidence="14" id="KW-1185">Reference proteome</keyword>
<dbReference type="GO" id="GO:0016579">
    <property type="term" value="P:protein deubiquitination"/>
    <property type="evidence" value="ECO:0007669"/>
    <property type="project" value="InterPro"/>
</dbReference>
<dbReference type="OMA" id="PQFLIFH"/>
<dbReference type="Gene3D" id="3.90.70.10">
    <property type="entry name" value="Cysteine proteinases"/>
    <property type="match status" value="1"/>
</dbReference>
<dbReference type="GeneID" id="4622971"/>
<keyword evidence="3" id="KW-0479">Metal-binding</keyword>
<dbReference type="RefSeq" id="NP_986672.2">
    <property type="nucleotide sequence ID" value="NM_211734.2"/>
</dbReference>
<dbReference type="PANTHER" id="PTHR21646:SF16">
    <property type="entry name" value="U4_U6.U5 TRI-SNRNP-ASSOCIATED PROTEIN 2"/>
    <property type="match status" value="1"/>
</dbReference>
<dbReference type="CDD" id="cd02669">
    <property type="entry name" value="Peptidase_C19M"/>
    <property type="match status" value="1"/>
</dbReference>
<dbReference type="EMBL" id="AE016820">
    <property type="protein sequence ID" value="AAS54496.2"/>
    <property type="molecule type" value="Genomic_DNA"/>
</dbReference>
<feature type="region of interest" description="Disordered" evidence="10">
    <location>
        <begin position="29"/>
        <end position="50"/>
    </location>
</feature>
<dbReference type="Proteomes" id="UP000000591">
    <property type="component" value="Chromosome VII"/>
</dbReference>
<keyword evidence="6" id="KW-0862">Zinc</keyword>
<dbReference type="InterPro" id="IPR038765">
    <property type="entry name" value="Papain-like_cys_pep_sf"/>
</dbReference>
<dbReference type="SUPFAM" id="SSF54001">
    <property type="entry name" value="Cysteine proteinases"/>
    <property type="match status" value="1"/>
</dbReference>
<dbReference type="FunCoup" id="Q750E8">
    <property type="interactions" value="1041"/>
</dbReference>
<dbReference type="OrthoDB" id="10263353at2759"/>
<evidence type="ECO:0000256" key="8">
    <source>
        <dbReference type="ARBA" id="ARBA00023242"/>
    </source>
</evidence>
<dbReference type="InterPro" id="IPR001607">
    <property type="entry name" value="Znf_UBP"/>
</dbReference>
<dbReference type="InterPro" id="IPR050185">
    <property type="entry name" value="Ub_carboxyl-term_hydrolase"/>
</dbReference>
<proteinExistence type="predicted"/>
<comment type="subcellular location">
    <subcellularLocation>
        <location evidence="1">Nucleus</location>
    </subcellularLocation>
</comment>
<dbReference type="InParanoid" id="Q750E8"/>
<dbReference type="Pfam" id="PF00443">
    <property type="entry name" value="UCH"/>
    <property type="match status" value="1"/>
</dbReference>
<dbReference type="GO" id="GO:0000245">
    <property type="term" value="P:spliceosomal complex assembly"/>
    <property type="evidence" value="ECO:0000318"/>
    <property type="project" value="GO_Central"/>
</dbReference>
<dbReference type="InterPro" id="IPR033809">
    <property type="entry name" value="USP39"/>
</dbReference>
<dbReference type="KEGG" id="ago:AGOS_AGR007C"/>
<evidence type="ECO:0000256" key="2">
    <source>
        <dbReference type="ARBA" id="ARBA00022664"/>
    </source>
</evidence>
<evidence type="ECO:0000256" key="10">
    <source>
        <dbReference type="SAM" id="MobiDB-lite"/>
    </source>
</evidence>
<dbReference type="InterPro" id="IPR001394">
    <property type="entry name" value="Peptidase_C19_UCH"/>
</dbReference>
<feature type="compositionally biased region" description="Basic and acidic residues" evidence="10">
    <location>
        <begin position="29"/>
        <end position="38"/>
    </location>
</feature>
<dbReference type="SUPFAM" id="SSF57850">
    <property type="entry name" value="RING/U-box"/>
    <property type="match status" value="1"/>
</dbReference>
<evidence type="ECO:0000256" key="1">
    <source>
        <dbReference type="ARBA" id="ARBA00004123"/>
    </source>
</evidence>
<accession>Q750E8</accession>
<evidence type="ECO:0000256" key="6">
    <source>
        <dbReference type="ARBA" id="ARBA00022833"/>
    </source>
</evidence>
<dbReference type="AlphaFoldDB" id="Q750E8"/>
<evidence type="ECO:0000259" key="11">
    <source>
        <dbReference type="PROSITE" id="PS50235"/>
    </source>
</evidence>
<keyword evidence="2" id="KW-0507">mRNA processing</keyword>
<dbReference type="GO" id="GO:0008270">
    <property type="term" value="F:zinc ion binding"/>
    <property type="evidence" value="ECO:0007669"/>
    <property type="project" value="UniProtKB-KW"/>
</dbReference>
<dbReference type="PANTHER" id="PTHR21646">
    <property type="entry name" value="UBIQUITIN CARBOXYL-TERMINAL HYDROLASE"/>
    <property type="match status" value="1"/>
</dbReference>
<dbReference type="PROSITE" id="PS50271">
    <property type="entry name" value="ZF_UBP"/>
    <property type="match status" value="1"/>
</dbReference>
<sequence>MLDGRVPDSKNSSFKAFYKIYATETTRVGERMPGKREVEESDSEDLYREEGNKRLHISSSDERGLLQTIEKKRLDFYSEKVCSVTLSTIDVYSCLTCGKYLQGRNEGSPAFKHSIEDLHRLFMHMRTFKTYILPENRPFRNAEVLDQIRYGFKPTYGRLQVADFPQDCEDLNGQPYLNGFVGLHNISNNGSSNVILLMLAHIKPVRDLFLLNDDLLERADPFINKLALLIRHIWSPNLFRRHVSPHEFLQYVATHLAQPSSMKAYSDPRNFMLFVINRMLKSSCGEVRKTLTDNIQGTVTIRTTKIVPVPNDDGSAIKFVLDTRTAKSTDVMFWMLSLDLPPRPLFKDGKSANSLPQVKLEELMGKFDGTVEQHLKESVKLNKVSRCPRYLVLHLKRFEPGKFPVQERNQTVVEFGQELEFRSVKFRLLMNVVHEATKPAKNQEVPILDEISNWKIQIRNDKDDTWFELDEGNVRKREKELLFLNETYLQVWERVAAA</sequence>
<organism evidence="13 14">
    <name type="scientific">Eremothecium gossypii (strain ATCC 10895 / CBS 109.51 / FGSC 9923 / NRRL Y-1056)</name>
    <name type="common">Yeast</name>
    <name type="synonym">Ashbya gossypii</name>
    <dbReference type="NCBI Taxonomy" id="284811"/>
    <lineage>
        <taxon>Eukaryota</taxon>
        <taxon>Fungi</taxon>
        <taxon>Dikarya</taxon>
        <taxon>Ascomycota</taxon>
        <taxon>Saccharomycotina</taxon>
        <taxon>Saccharomycetes</taxon>
        <taxon>Saccharomycetales</taxon>
        <taxon>Saccharomycetaceae</taxon>
        <taxon>Eremothecium</taxon>
    </lineage>
</organism>
<keyword evidence="4" id="KW-0747">Spliceosome</keyword>
<dbReference type="HOGENOM" id="CLU_016848_2_1_1"/>
<evidence type="ECO:0000313" key="13">
    <source>
        <dbReference type="EMBL" id="AAS54496.2"/>
    </source>
</evidence>
<dbReference type="STRING" id="284811.Q750E8"/>
<feature type="domain" description="UBP-type" evidence="12">
    <location>
        <begin position="57"/>
        <end position="159"/>
    </location>
</feature>
<dbReference type="InterPro" id="IPR028889">
    <property type="entry name" value="USP"/>
</dbReference>
<dbReference type="eggNOG" id="KOG2026">
    <property type="taxonomic scope" value="Eukaryota"/>
</dbReference>
<name>Q750E8_EREGS</name>
<gene>
    <name evidence="13" type="ORF">AGOS_AGR007C</name>
</gene>
<dbReference type="Gene3D" id="3.30.40.10">
    <property type="entry name" value="Zinc/RING finger domain, C3HC4 (zinc finger)"/>
    <property type="match status" value="1"/>
</dbReference>
<dbReference type="GO" id="GO:0004843">
    <property type="term" value="F:cysteine-type deubiquitinase activity"/>
    <property type="evidence" value="ECO:0007669"/>
    <property type="project" value="InterPro"/>
</dbReference>
<protein>
    <submittedName>
        <fullName evidence="13">AGR007Cp</fullName>
    </submittedName>
</protein>
<keyword evidence="7" id="KW-0508">mRNA splicing</keyword>
<evidence type="ECO:0000256" key="5">
    <source>
        <dbReference type="ARBA" id="ARBA00022771"/>
    </source>
</evidence>
<dbReference type="GO" id="GO:0005681">
    <property type="term" value="C:spliceosomal complex"/>
    <property type="evidence" value="ECO:0007669"/>
    <property type="project" value="UniProtKB-KW"/>
</dbReference>
<evidence type="ECO:0000256" key="9">
    <source>
        <dbReference type="PROSITE-ProRule" id="PRU00502"/>
    </source>
</evidence>
<keyword evidence="5 9" id="KW-0863">Zinc-finger</keyword>
<dbReference type="Pfam" id="PF02148">
    <property type="entry name" value="zf-UBP"/>
    <property type="match status" value="1"/>
</dbReference>
<reference evidence="14" key="2">
    <citation type="journal article" date="2013" name="G3 (Bethesda)">
        <title>Genomes of Ashbya fungi isolated from insects reveal four mating-type loci, numerous translocations, lack of transposons, and distinct gene duplications.</title>
        <authorList>
            <person name="Dietrich F.S."/>
            <person name="Voegeli S."/>
            <person name="Kuo S."/>
            <person name="Philippsen P."/>
        </authorList>
    </citation>
    <scope>GENOME REANNOTATION</scope>
    <source>
        <strain evidence="14">ATCC 10895 / CBS 109.51 / FGSC 9923 / NRRL Y-1056</strain>
    </source>
</reference>
<evidence type="ECO:0000259" key="12">
    <source>
        <dbReference type="PROSITE" id="PS50271"/>
    </source>
</evidence>
<dbReference type="InterPro" id="IPR013083">
    <property type="entry name" value="Znf_RING/FYVE/PHD"/>
</dbReference>
<keyword evidence="8" id="KW-0539">Nucleus</keyword>
<evidence type="ECO:0000256" key="7">
    <source>
        <dbReference type="ARBA" id="ARBA00023187"/>
    </source>
</evidence>
<dbReference type="SMART" id="SM00290">
    <property type="entry name" value="ZnF_UBP"/>
    <property type="match status" value="1"/>
</dbReference>
<evidence type="ECO:0000256" key="4">
    <source>
        <dbReference type="ARBA" id="ARBA00022728"/>
    </source>
</evidence>
<evidence type="ECO:0000256" key="3">
    <source>
        <dbReference type="ARBA" id="ARBA00022723"/>
    </source>
</evidence>
<evidence type="ECO:0000313" key="14">
    <source>
        <dbReference type="Proteomes" id="UP000000591"/>
    </source>
</evidence>
<feature type="domain" description="USP" evidence="11">
    <location>
        <begin position="181"/>
        <end position="495"/>
    </location>
</feature>